<dbReference type="Proteomes" id="UP000325122">
    <property type="component" value="Unassembled WGS sequence"/>
</dbReference>
<keyword evidence="1" id="KW-0472">Membrane</keyword>
<keyword evidence="1" id="KW-1133">Transmembrane helix</keyword>
<accession>A0A5M6ZPG3</accession>
<evidence type="ECO:0000313" key="3">
    <source>
        <dbReference type="Proteomes" id="UP000325122"/>
    </source>
</evidence>
<proteinExistence type="predicted"/>
<name>A0A5M6ZPG3_9PROT</name>
<gene>
    <name evidence="2" type="ORF">F1654_08760</name>
</gene>
<evidence type="ECO:0000256" key="1">
    <source>
        <dbReference type="SAM" id="Phobius"/>
    </source>
</evidence>
<dbReference type="EMBL" id="VWOJ01000002">
    <property type="protein sequence ID" value="KAA5804121.1"/>
    <property type="molecule type" value="Genomic_DNA"/>
</dbReference>
<feature type="transmembrane region" description="Helical" evidence="1">
    <location>
        <begin position="185"/>
        <end position="203"/>
    </location>
</feature>
<comment type="caution">
    <text evidence="2">The sequence shown here is derived from an EMBL/GenBank/DDBJ whole genome shotgun (WGS) entry which is preliminary data.</text>
</comment>
<keyword evidence="1" id="KW-0812">Transmembrane</keyword>
<feature type="transmembrane region" description="Helical" evidence="1">
    <location>
        <begin position="231"/>
        <end position="251"/>
    </location>
</feature>
<protein>
    <submittedName>
        <fullName evidence="2">Uncharacterized protein</fullName>
    </submittedName>
</protein>
<feature type="transmembrane region" description="Helical" evidence="1">
    <location>
        <begin position="337"/>
        <end position="364"/>
    </location>
</feature>
<keyword evidence="3" id="KW-1185">Reference proteome</keyword>
<evidence type="ECO:0000313" key="2">
    <source>
        <dbReference type="EMBL" id="KAA5804121.1"/>
    </source>
</evidence>
<sequence>MSNLAWLAAGLAAGLILALIIYIVRASARPLVSGLLRAATFPYRFVLRLLGSGRRAAAGAGDEAVEAAAAAAVSGRRTLTEAALGDDFAHEDSFLQRQGVFFKWLSVRVGYMRMPEELTDALAKDYARLANGFLGGKVPIESDARALFEDVEGAVIAHQFHESDRGAIYLLNESRKLMNANVLKLASWFSLILGAVLLINIVLNDTGMIAALSPIADEAAGPITGAQLSSLIAGAGSCLLAALVMWALYYAEYSPYQRNTARETANFLTRYLARVNDHYRTAIGKAKSVTVGQERDSKHLAEEAQLWALNINWLALRVFFIETYVRNIQFQIRRNSIYYLIFVPAAFLGALIGVLTILASFTGLSPFETIAALGWVFLILFVLVAALYAFFLSSSMKSLDEIDQGEWISFHTLRLNAVLGEVVGKYAEDVGYWKNRVGGGL</sequence>
<dbReference type="AlphaFoldDB" id="A0A5M6ZPG3"/>
<reference evidence="2 3" key="1">
    <citation type="submission" date="2019-09" db="EMBL/GenBank/DDBJ databases">
        <authorList>
            <person name="Kevbrin V."/>
            <person name="Grouzdev D.S."/>
        </authorList>
    </citation>
    <scope>NUCLEOTIDE SEQUENCE [LARGE SCALE GENOMIC DNA]</scope>
    <source>
        <strain evidence="2 3">G-192</strain>
    </source>
</reference>
<feature type="transmembrane region" description="Helical" evidence="1">
    <location>
        <begin position="370"/>
        <end position="391"/>
    </location>
</feature>
<feature type="transmembrane region" description="Helical" evidence="1">
    <location>
        <begin position="6"/>
        <end position="24"/>
    </location>
</feature>
<organism evidence="2 3">
    <name type="scientific">Alkalicaulis satelles</name>
    <dbReference type="NCBI Taxonomy" id="2609175"/>
    <lineage>
        <taxon>Bacteria</taxon>
        <taxon>Pseudomonadati</taxon>
        <taxon>Pseudomonadota</taxon>
        <taxon>Alphaproteobacteria</taxon>
        <taxon>Maricaulales</taxon>
        <taxon>Maricaulaceae</taxon>
        <taxon>Alkalicaulis</taxon>
    </lineage>
</organism>